<name>A0A7S2TW73_9EUKA</name>
<protein>
    <recommendedName>
        <fullName evidence="2">DED domain-containing protein</fullName>
    </recommendedName>
</protein>
<feature type="coiled-coil region" evidence="1">
    <location>
        <begin position="45"/>
        <end position="86"/>
    </location>
</feature>
<dbReference type="AlphaFoldDB" id="A0A7S2TW73"/>
<sequence length="134" mass="15865">MEDSKEDFGSVSRPPSLDFVDRIRLLVLDDDFIAKRCQKLISRDYQQLLEERNMLAREKREMLKQLERMAKENADLVKKIAKGESRFLDMNVKNQELMEKCRKIAEENTALHLENARMRARANKIQRKSRKGNL</sequence>
<dbReference type="InterPro" id="IPR001875">
    <property type="entry name" value="DED_dom"/>
</dbReference>
<accession>A0A7S2TW73</accession>
<gene>
    <name evidence="3" type="ORF">LSP00402_LOCUS15641</name>
</gene>
<dbReference type="PROSITE" id="PS50168">
    <property type="entry name" value="DED"/>
    <property type="match status" value="1"/>
</dbReference>
<dbReference type="EMBL" id="HBHP01025223">
    <property type="protein sequence ID" value="CAD9771651.1"/>
    <property type="molecule type" value="Transcribed_RNA"/>
</dbReference>
<reference evidence="3" key="1">
    <citation type="submission" date="2021-01" db="EMBL/GenBank/DDBJ databases">
        <authorList>
            <person name="Corre E."/>
            <person name="Pelletier E."/>
            <person name="Niang G."/>
            <person name="Scheremetjew M."/>
            <person name="Finn R."/>
            <person name="Kale V."/>
            <person name="Holt S."/>
            <person name="Cochrane G."/>
            <person name="Meng A."/>
            <person name="Brown T."/>
            <person name="Cohen L."/>
        </authorList>
    </citation>
    <scope>NUCLEOTIDE SEQUENCE</scope>
    <source>
        <strain evidence="3">CCMP622</strain>
    </source>
</reference>
<evidence type="ECO:0000313" key="3">
    <source>
        <dbReference type="EMBL" id="CAD9771651.1"/>
    </source>
</evidence>
<organism evidence="3">
    <name type="scientific">Lotharella oceanica</name>
    <dbReference type="NCBI Taxonomy" id="641309"/>
    <lineage>
        <taxon>Eukaryota</taxon>
        <taxon>Sar</taxon>
        <taxon>Rhizaria</taxon>
        <taxon>Cercozoa</taxon>
        <taxon>Chlorarachniophyceae</taxon>
        <taxon>Lotharella</taxon>
    </lineage>
</organism>
<proteinExistence type="predicted"/>
<evidence type="ECO:0000259" key="2">
    <source>
        <dbReference type="PROSITE" id="PS50168"/>
    </source>
</evidence>
<keyword evidence="1" id="KW-0175">Coiled coil</keyword>
<feature type="domain" description="DED" evidence="2">
    <location>
        <begin position="16"/>
        <end position="82"/>
    </location>
</feature>
<evidence type="ECO:0000256" key="1">
    <source>
        <dbReference type="SAM" id="Coils"/>
    </source>
</evidence>